<evidence type="ECO:0000313" key="1">
    <source>
        <dbReference type="EMBL" id="ERG63499.1"/>
    </source>
</evidence>
<gene>
    <name evidence="1" type="ORF">L332_03390</name>
</gene>
<accession>U1LME0</accession>
<dbReference type="AlphaFoldDB" id="U1LME0"/>
<dbReference type="Proteomes" id="UP000016462">
    <property type="component" value="Unassembled WGS sequence"/>
</dbReference>
<comment type="caution">
    <text evidence="1">The sequence shown here is derived from an EMBL/GenBank/DDBJ whole genome shotgun (WGS) entry which is preliminary data.</text>
</comment>
<dbReference type="OrthoDB" id="10004593at2"/>
<evidence type="ECO:0000313" key="2">
    <source>
        <dbReference type="Proteomes" id="UP000016462"/>
    </source>
</evidence>
<reference evidence="1 2" key="1">
    <citation type="journal article" date="2013" name="Genome Announc.">
        <title>First draft genome sequence from a member of the genus agrococcus, isolated from modern microbialites.</title>
        <authorList>
            <person name="White R.A.III."/>
            <person name="Grassa C.J."/>
            <person name="Suttle C.A."/>
        </authorList>
    </citation>
    <scope>NUCLEOTIDE SEQUENCE [LARGE SCALE GENOMIC DNA]</scope>
    <source>
        <strain evidence="1 2">RW1</strain>
    </source>
</reference>
<protein>
    <submittedName>
        <fullName evidence="1">Uncharacterized protein</fullName>
    </submittedName>
</protein>
<dbReference type="RefSeq" id="WP_021011244.1">
    <property type="nucleotide sequence ID" value="NZ_ASHR01000031.1"/>
</dbReference>
<organism evidence="1 2">
    <name type="scientific">Agrococcus pavilionensis RW1</name>
    <dbReference type="NCBI Taxonomy" id="1330458"/>
    <lineage>
        <taxon>Bacteria</taxon>
        <taxon>Bacillati</taxon>
        <taxon>Actinomycetota</taxon>
        <taxon>Actinomycetes</taxon>
        <taxon>Micrococcales</taxon>
        <taxon>Microbacteriaceae</taxon>
        <taxon>Agrococcus</taxon>
    </lineage>
</organism>
<name>U1LME0_9MICO</name>
<proteinExistence type="predicted"/>
<sequence>MDVQVSALVVEVGVNMGDHAQDVTRAVEVRRDETVGEVVDRLLTSSQWVSLQMGHQQMPQTSWRLELRAVEPAPVKVGVGS</sequence>
<dbReference type="EMBL" id="ASHR01000031">
    <property type="protein sequence ID" value="ERG63499.1"/>
    <property type="molecule type" value="Genomic_DNA"/>
</dbReference>
<keyword evidence="2" id="KW-1185">Reference proteome</keyword>